<gene>
    <name evidence="1" type="ORF">APS56_07110</name>
</gene>
<dbReference type="STRING" id="1736674.APS56_07110"/>
<organism evidence="1 2">
    <name type="scientific">Pseudalgibacter alginicilyticus</name>
    <dbReference type="NCBI Taxonomy" id="1736674"/>
    <lineage>
        <taxon>Bacteria</taxon>
        <taxon>Pseudomonadati</taxon>
        <taxon>Bacteroidota</taxon>
        <taxon>Flavobacteriia</taxon>
        <taxon>Flavobacteriales</taxon>
        <taxon>Flavobacteriaceae</taxon>
        <taxon>Pseudalgibacter</taxon>
    </lineage>
</organism>
<accession>A0A0P0D845</accession>
<evidence type="ECO:0000313" key="2">
    <source>
        <dbReference type="Proteomes" id="UP000057981"/>
    </source>
</evidence>
<evidence type="ECO:0000313" key="1">
    <source>
        <dbReference type="EMBL" id="ALJ04904.1"/>
    </source>
</evidence>
<protein>
    <submittedName>
        <fullName evidence="1">Uncharacterized protein</fullName>
    </submittedName>
</protein>
<sequence>MIEVFTTSIPDQILGTQIIKSLKTSFPDLKIDFDIEAPIANYPCDHSILRIEGTTIDAQIIISHLNKKGYLCHILEDKICN</sequence>
<keyword evidence="2" id="KW-1185">Reference proteome</keyword>
<reference evidence="1 2" key="1">
    <citation type="submission" date="2015-10" db="EMBL/GenBank/DDBJ databases">
        <authorList>
            <person name="Gilbert D.G."/>
        </authorList>
    </citation>
    <scope>NUCLEOTIDE SEQUENCE [LARGE SCALE GENOMIC DNA]</scope>
    <source>
        <strain evidence="2">HZ-22</strain>
    </source>
</reference>
<dbReference type="AlphaFoldDB" id="A0A0P0D845"/>
<dbReference type="KEGG" id="ahz:APS56_07110"/>
<dbReference type="Proteomes" id="UP000057981">
    <property type="component" value="Chromosome"/>
</dbReference>
<dbReference type="EMBL" id="CP012898">
    <property type="protein sequence ID" value="ALJ04904.1"/>
    <property type="molecule type" value="Genomic_DNA"/>
</dbReference>
<name>A0A0P0D845_9FLAO</name>
<proteinExistence type="predicted"/>